<dbReference type="EMBL" id="KL367499">
    <property type="protein sequence ID" value="KFD69005.1"/>
    <property type="molecule type" value="Genomic_DNA"/>
</dbReference>
<evidence type="ECO:0000256" key="1">
    <source>
        <dbReference type="SAM" id="MobiDB-lite"/>
    </source>
</evidence>
<gene>
    <name evidence="2" type="ORF">M513_06658</name>
    <name evidence="3" type="ORF">M514_06658</name>
</gene>
<proteinExistence type="predicted"/>
<feature type="region of interest" description="Disordered" evidence="1">
    <location>
        <begin position="97"/>
        <end position="116"/>
    </location>
</feature>
<protein>
    <submittedName>
        <fullName evidence="3">Uncharacterized protein</fullName>
    </submittedName>
</protein>
<dbReference type="Proteomes" id="UP000030764">
    <property type="component" value="Unassembled WGS sequence"/>
</dbReference>
<dbReference type="AlphaFoldDB" id="A0A085NHQ9"/>
<evidence type="ECO:0000313" key="3">
    <source>
        <dbReference type="EMBL" id="KFD69005.1"/>
    </source>
</evidence>
<evidence type="ECO:0000313" key="2">
    <source>
        <dbReference type="EMBL" id="KFD52461.1"/>
    </source>
</evidence>
<name>A0A085NHQ9_9BILA</name>
<reference evidence="3 4" key="1">
    <citation type="journal article" date="2014" name="Nat. Genet.">
        <title>Genome and transcriptome of the porcine whipworm Trichuris suis.</title>
        <authorList>
            <person name="Jex A.R."/>
            <person name="Nejsum P."/>
            <person name="Schwarz E.M."/>
            <person name="Hu L."/>
            <person name="Young N.D."/>
            <person name="Hall R.S."/>
            <person name="Korhonen P.K."/>
            <person name="Liao S."/>
            <person name="Thamsborg S."/>
            <person name="Xia J."/>
            <person name="Xu P."/>
            <person name="Wang S."/>
            <person name="Scheerlinck J.P."/>
            <person name="Hofmann A."/>
            <person name="Sternberg P.W."/>
            <person name="Wang J."/>
            <person name="Gasser R.B."/>
        </authorList>
    </citation>
    <scope>NUCLEOTIDE SEQUENCE [LARGE SCALE GENOMIC DNA]</scope>
    <source>
        <strain evidence="3">DCEP-RM93F</strain>
        <strain evidence="2">DCEP-RM93M</strain>
    </source>
</reference>
<dbReference type="Proteomes" id="UP000030758">
    <property type="component" value="Unassembled WGS sequence"/>
</dbReference>
<accession>A0A085NHQ9</accession>
<sequence>MIDITTKHWQFLRGSGQSAGRARISDDDPLRATIITAHAKRQINTRPGKRRRENNIVANRMKKTFFRSTDLFLLRSQPTVKTGRSFELQFIATDTPMVSNDDQRLDKSRQRSATIG</sequence>
<dbReference type="EMBL" id="KL363227">
    <property type="protein sequence ID" value="KFD52461.1"/>
    <property type="molecule type" value="Genomic_DNA"/>
</dbReference>
<keyword evidence="4" id="KW-1185">Reference proteome</keyword>
<evidence type="ECO:0000313" key="4">
    <source>
        <dbReference type="Proteomes" id="UP000030764"/>
    </source>
</evidence>
<organism evidence="3">
    <name type="scientific">Trichuris suis</name>
    <name type="common">pig whipworm</name>
    <dbReference type="NCBI Taxonomy" id="68888"/>
    <lineage>
        <taxon>Eukaryota</taxon>
        <taxon>Metazoa</taxon>
        <taxon>Ecdysozoa</taxon>
        <taxon>Nematoda</taxon>
        <taxon>Enoplea</taxon>
        <taxon>Dorylaimia</taxon>
        <taxon>Trichinellida</taxon>
        <taxon>Trichuridae</taxon>
        <taxon>Trichuris</taxon>
    </lineage>
</organism>